<reference evidence="12" key="3">
    <citation type="submission" date="2025-09" db="UniProtKB">
        <authorList>
            <consortium name="Ensembl"/>
        </authorList>
    </citation>
    <scope>IDENTIFICATION</scope>
</reference>
<feature type="region of interest" description="Disordered" evidence="10">
    <location>
        <begin position="849"/>
        <end position="872"/>
    </location>
</feature>
<dbReference type="FunFam" id="3.30.2010.30:FF:000001">
    <property type="entry name" value="Leukotriene A(4) hydrolase"/>
    <property type="match status" value="1"/>
</dbReference>
<dbReference type="GO" id="GO:0006508">
    <property type="term" value="P:proteolysis"/>
    <property type="evidence" value="ECO:0007669"/>
    <property type="project" value="UniProtKB-KW"/>
</dbReference>
<dbReference type="GO" id="GO:0008270">
    <property type="term" value="F:zinc ion binding"/>
    <property type="evidence" value="ECO:0007669"/>
    <property type="project" value="InterPro"/>
</dbReference>
<feature type="domain" description="Peptidase M1 leukotriene A4 hydrolase/aminopeptidase C-terminal" evidence="11">
    <location>
        <begin position="701"/>
        <end position="846"/>
    </location>
</feature>
<comment type="cofactor">
    <cofactor evidence="9">
        <name>Zn(2+)</name>
        <dbReference type="ChEBI" id="CHEBI:29105"/>
    </cofactor>
    <text evidence="9">Binds 1 zinc ion per subunit.</text>
</comment>
<feature type="binding site" evidence="9">
    <location>
        <position position="549"/>
    </location>
    <ligand>
        <name>Zn(2+)</name>
        <dbReference type="ChEBI" id="CHEBI:29105"/>
        <note>catalytic</note>
    </ligand>
</feature>
<evidence type="ECO:0000256" key="6">
    <source>
        <dbReference type="ARBA" id="ARBA00022833"/>
    </source>
</evidence>
<gene>
    <name evidence="12" type="primary">RNPEPL1</name>
</gene>
<dbReference type="Pfam" id="PF09127">
    <property type="entry name" value="Leuk-A4-hydro_C"/>
    <property type="match status" value="1"/>
</dbReference>
<evidence type="ECO:0000256" key="10">
    <source>
        <dbReference type="SAM" id="MobiDB-lite"/>
    </source>
</evidence>
<evidence type="ECO:0000256" key="5">
    <source>
        <dbReference type="ARBA" id="ARBA00022801"/>
    </source>
</evidence>
<keyword evidence="7" id="KW-0482">Metalloprotease</keyword>
<dbReference type="InterPro" id="IPR001930">
    <property type="entry name" value="Peptidase_M1"/>
</dbReference>
<dbReference type="InterPro" id="IPR015211">
    <property type="entry name" value="Peptidase_M1_C"/>
</dbReference>
<feature type="compositionally biased region" description="Low complexity" evidence="10">
    <location>
        <begin position="105"/>
        <end position="139"/>
    </location>
</feature>
<dbReference type="CDD" id="cd09599">
    <property type="entry name" value="M1_LTA4H"/>
    <property type="match status" value="1"/>
</dbReference>
<dbReference type="Gene3D" id="1.10.390.10">
    <property type="entry name" value="Neutral Protease Domain 2"/>
    <property type="match status" value="1"/>
</dbReference>
<dbReference type="Pfam" id="PF01433">
    <property type="entry name" value="Peptidase_M1"/>
    <property type="match status" value="1"/>
</dbReference>
<dbReference type="PANTHER" id="PTHR45726">
    <property type="entry name" value="LEUKOTRIENE A-4 HYDROLASE"/>
    <property type="match status" value="1"/>
</dbReference>
<evidence type="ECO:0000256" key="7">
    <source>
        <dbReference type="ARBA" id="ARBA00023049"/>
    </source>
</evidence>
<dbReference type="AlphaFoldDB" id="A0A2K5WDQ9"/>
<comment type="similarity">
    <text evidence="1">Belongs to the peptidase M1 family.</text>
</comment>
<dbReference type="InterPro" id="IPR038502">
    <property type="entry name" value="M1_LTA-4_hydro/amino_C_sf"/>
</dbReference>
<evidence type="ECO:0000256" key="1">
    <source>
        <dbReference type="ARBA" id="ARBA00010136"/>
    </source>
</evidence>
<dbReference type="InterPro" id="IPR014782">
    <property type="entry name" value="Peptidase_M1_dom"/>
</dbReference>
<dbReference type="InterPro" id="IPR045357">
    <property type="entry name" value="Aminopeptidase_N-like_N"/>
</dbReference>
<keyword evidence="5" id="KW-0378">Hydrolase</keyword>
<reference evidence="12 13" key="1">
    <citation type="submission" date="2013-03" db="EMBL/GenBank/DDBJ databases">
        <authorList>
            <person name="Warren W."/>
            <person name="Wilson R.K."/>
        </authorList>
    </citation>
    <scope>NUCLEOTIDE SEQUENCE</scope>
</reference>
<feature type="compositionally biased region" description="Pro residues" evidence="10">
    <location>
        <begin position="80"/>
        <end position="103"/>
    </location>
</feature>
<evidence type="ECO:0000256" key="4">
    <source>
        <dbReference type="ARBA" id="ARBA00022723"/>
    </source>
</evidence>
<sequence>MTLSSRRCAPREHEPHLEAACPGGPKVPRSLQRLPPGPGRQCPGGSSDPASRDLPGAAWGGSEGWGAAQPLRAPRFPTQRPGPGPRSIPRLPAPLAPGPPRPAPRSRAPAPRTAPPAAAERSPSGAAHGAGPGRAAPGATSCCARAPPPSPGAPSPLPAARRGRRPWISPSAGGHGRAVLLPPGARRRDRARPPAARASARPGRGLGLQRAALPPPPPAAGPGAAARSARAGRLPGARAVRAAARAPRARARRAPGPAPAFGRLPSRPRRRRDALRLRLLRPRAGSRAAAPLPAFPEAPGAEPACCPLAFRVDPFTDYGSSLTVTLPPELQAHQPFQVILRYTSTDAPAIWWLDPELTYGCAKPFVFTQGHSVCNRSFFPCFDTPAVKCTYSAVVKAPSGVQVLMSATQSAYMEEEGVFHFHMEHPVPAYLVALVAGDLKPADIGPRSRVWAEPCLLPTATSKLSGAVEQWLSAAERLYGPYMWGRYDIVFLPPSFPIVAMENPCLTFIISSILESDEFLVIDVIHEVAHSWFGNAVTNATWEEMWLSEGLATYAQRRITTETYGAAFTCLETAFRLDALHRQMKLLGEDSPVSKLQVKLEPGVNPSHLMNLFTYEKGYCFVYYLSQLCGDPQRFDDFLRAYVEKYKFTSVVAQDLLDSFLSFFPELKEQSVDCRAGLEFERWLNATGPPLAEPDLSQGSSLTRPVEALFQLWTAEPLDQAAASASAIDISKWRTFQTALFLDRLLDGSPLPQEVVMSLSKCYSSLLDSMNAEIRIRWLQIVVRNDYYPDLHRVRRFLESQMSRMYTIPLYEDLCTGALKSFALEVFYQTQGRLHPNLRRAIQQILSQGLGSSTEPAPEPSTELGRAEADTDSDAQALLLGDEAPSSAISLRDVNVSA</sequence>
<keyword evidence="2" id="KW-0031">Aminopeptidase</keyword>
<dbReference type="InterPro" id="IPR027268">
    <property type="entry name" value="Peptidase_M4/M1_CTD_sf"/>
</dbReference>
<dbReference type="VEuPathDB" id="HostDB:ENSMFAG00000038176"/>
<dbReference type="Bgee" id="ENSMFAG00000038176">
    <property type="expression patterns" value="Expressed in bone marrow and 13 other cell types or tissues"/>
</dbReference>
<keyword evidence="13" id="KW-1185">Reference proteome</keyword>
<evidence type="ECO:0000256" key="9">
    <source>
        <dbReference type="PIRSR" id="PIRSR634015-3"/>
    </source>
</evidence>
<evidence type="ECO:0000313" key="13">
    <source>
        <dbReference type="Proteomes" id="UP000233100"/>
    </source>
</evidence>
<dbReference type="SUPFAM" id="SSF55486">
    <property type="entry name" value="Metalloproteases ('zincins'), catalytic domain"/>
    <property type="match status" value="1"/>
</dbReference>
<keyword evidence="6 9" id="KW-0862">Zinc</keyword>
<dbReference type="GO" id="GO:0070006">
    <property type="term" value="F:metalloaminopeptidase activity"/>
    <property type="evidence" value="ECO:0007669"/>
    <property type="project" value="Ensembl"/>
</dbReference>
<dbReference type="Gene3D" id="1.25.40.320">
    <property type="entry name" value="Peptidase M1, leukotriene A4 hydrolase/aminopeptidase C-terminal domain"/>
    <property type="match status" value="1"/>
</dbReference>
<dbReference type="FunFam" id="1.10.390.10:FF:000003">
    <property type="entry name" value="Leukotriene A(4) hydrolase"/>
    <property type="match status" value="1"/>
</dbReference>
<feature type="compositionally biased region" description="Low complexity" evidence="10">
    <location>
        <begin position="221"/>
        <end position="246"/>
    </location>
</feature>
<dbReference type="Proteomes" id="UP000233100">
    <property type="component" value="Chromosome 12"/>
</dbReference>
<reference evidence="12" key="2">
    <citation type="submission" date="2025-08" db="UniProtKB">
        <authorList>
            <consortium name="Ensembl"/>
        </authorList>
    </citation>
    <scope>IDENTIFICATION</scope>
</reference>
<feature type="active site" description="Proton acceptor" evidence="8">
    <location>
        <position position="527"/>
    </location>
</feature>
<keyword evidence="3" id="KW-0645">Protease</keyword>
<dbReference type="Pfam" id="PF17900">
    <property type="entry name" value="Peptidase_M1_N"/>
    <property type="match status" value="1"/>
</dbReference>
<dbReference type="SMART" id="SM01263">
    <property type="entry name" value="Leuk-A4-hydro_C"/>
    <property type="match status" value="1"/>
</dbReference>
<dbReference type="STRING" id="9541.ENSMFAP00000035177"/>
<protein>
    <submittedName>
        <fullName evidence="12">Arginyl aminopeptidase like 1</fullName>
    </submittedName>
</protein>
<feature type="region of interest" description="Disordered" evidence="10">
    <location>
        <begin position="1"/>
        <end position="272"/>
    </location>
</feature>
<keyword evidence="4 9" id="KW-0479">Metal-binding</keyword>
<dbReference type="PRINTS" id="PR00756">
    <property type="entry name" value="ALADIPTASE"/>
</dbReference>
<feature type="binding site" evidence="9">
    <location>
        <position position="526"/>
    </location>
    <ligand>
        <name>Zn(2+)</name>
        <dbReference type="ChEBI" id="CHEBI:29105"/>
        <note>catalytic</note>
    </ligand>
</feature>
<feature type="compositionally biased region" description="Pro residues" evidence="10">
    <location>
        <begin position="146"/>
        <end position="157"/>
    </location>
</feature>
<dbReference type="FunFam" id="1.25.40.320:FF:000001">
    <property type="entry name" value="Leukotriene A(4) hydrolase"/>
    <property type="match status" value="1"/>
</dbReference>
<evidence type="ECO:0000256" key="3">
    <source>
        <dbReference type="ARBA" id="ARBA00022670"/>
    </source>
</evidence>
<name>A0A2K5WDQ9_MACFA</name>
<feature type="binding site" evidence="9">
    <location>
        <position position="530"/>
    </location>
    <ligand>
        <name>Zn(2+)</name>
        <dbReference type="ChEBI" id="CHEBI:29105"/>
        <note>catalytic</note>
    </ligand>
</feature>
<evidence type="ECO:0000313" key="12">
    <source>
        <dbReference type="Ensembl" id="ENSMFAP00000035177.2"/>
    </source>
</evidence>
<evidence type="ECO:0000259" key="11">
    <source>
        <dbReference type="SMART" id="SM01263"/>
    </source>
</evidence>
<proteinExistence type="inferred from homology"/>
<dbReference type="PANTHER" id="PTHR45726:SF2">
    <property type="entry name" value="AMINOPEPTIDASE RNPEPL1"/>
    <property type="match status" value="1"/>
</dbReference>
<evidence type="ECO:0000256" key="2">
    <source>
        <dbReference type="ARBA" id="ARBA00022438"/>
    </source>
</evidence>
<dbReference type="Gene3D" id="3.30.2010.30">
    <property type="match status" value="1"/>
</dbReference>
<feature type="compositionally biased region" description="Low complexity" evidence="10">
    <location>
        <begin position="193"/>
        <end position="212"/>
    </location>
</feature>
<dbReference type="GeneTree" id="ENSGT00940000160400"/>
<dbReference type="InterPro" id="IPR042097">
    <property type="entry name" value="Aminopeptidase_N-like_N_sf"/>
</dbReference>
<dbReference type="Ensembl" id="ENSMFAT00000009412.2">
    <property type="protein sequence ID" value="ENSMFAP00000035177.2"/>
    <property type="gene ID" value="ENSMFAG00000038176.2"/>
</dbReference>
<dbReference type="SUPFAM" id="SSF48371">
    <property type="entry name" value="ARM repeat"/>
    <property type="match status" value="1"/>
</dbReference>
<dbReference type="InterPro" id="IPR049980">
    <property type="entry name" value="LTA4H_cat"/>
</dbReference>
<dbReference type="InterPro" id="IPR016024">
    <property type="entry name" value="ARM-type_fold"/>
</dbReference>
<evidence type="ECO:0000256" key="8">
    <source>
        <dbReference type="PIRSR" id="PIRSR634015-1"/>
    </source>
</evidence>
<dbReference type="Gene3D" id="2.60.40.1730">
    <property type="entry name" value="tricorn interacting facor f3 domain"/>
    <property type="match status" value="1"/>
</dbReference>
<organism evidence="12 13">
    <name type="scientific">Macaca fascicularis</name>
    <name type="common">Crab-eating macaque</name>
    <name type="synonym">Cynomolgus monkey</name>
    <dbReference type="NCBI Taxonomy" id="9541"/>
    <lineage>
        <taxon>Eukaryota</taxon>
        <taxon>Metazoa</taxon>
        <taxon>Chordata</taxon>
        <taxon>Craniata</taxon>
        <taxon>Vertebrata</taxon>
        <taxon>Euteleostomi</taxon>
        <taxon>Mammalia</taxon>
        <taxon>Eutheria</taxon>
        <taxon>Euarchontoglires</taxon>
        <taxon>Primates</taxon>
        <taxon>Haplorrhini</taxon>
        <taxon>Catarrhini</taxon>
        <taxon>Cercopithecidae</taxon>
        <taxon>Cercopithecinae</taxon>
        <taxon>Macaca</taxon>
    </lineage>
</organism>
<dbReference type="SUPFAM" id="SSF63737">
    <property type="entry name" value="Leukotriene A4 hydrolase N-terminal domain"/>
    <property type="match status" value="1"/>
</dbReference>
<feature type="active site" description="Proton donor" evidence="8">
    <location>
        <position position="615"/>
    </location>
</feature>
<accession>A0A2K5WDQ9</accession>
<dbReference type="InterPro" id="IPR034015">
    <property type="entry name" value="M1_LTA4H"/>
</dbReference>